<dbReference type="InterPro" id="IPR011227">
    <property type="entry name" value="UCP029730"/>
</dbReference>
<sequence length="256" mass="28011">MNATTLINNSDPHPVRKVGNFLNDGLFVFVGDHAGTAIPARLGDLGLSAHDRGRHIAVDLGVETLGRHLADIFSAPFVWQAYSRLVVDCNRHPGTEGWVAPVSDGSAIPGNADLDRDALAQRKEEVFDPYHEAIADLLNQRAATGLQTVFISLHSFTPIMNGNARPWEIGILHDGAQDAFSLDLLELLGRGPWVVGDNEPYHMDDTDFTVPHHAFARGLSYAEIEVRQDVLAEQPEKIADTLAQAFREAATREGYC</sequence>
<dbReference type="InterPro" id="IPR007709">
    <property type="entry name" value="N-FG_amidohydro"/>
</dbReference>
<dbReference type="Gene3D" id="3.40.630.40">
    <property type="entry name" value="Zn-dependent exopeptidases"/>
    <property type="match status" value="1"/>
</dbReference>
<gene>
    <name evidence="1" type="ORF">HUV48_11595</name>
</gene>
<accession>A0A850H142</accession>
<keyword evidence="1" id="KW-0378">Hydrolase</keyword>
<reference evidence="1 2" key="1">
    <citation type="submission" date="2020-06" db="EMBL/GenBank/DDBJ databases">
        <title>Altererythrobacter sp. HHU K3-1.</title>
        <authorList>
            <person name="Zhang D."/>
            <person name="Xue H."/>
        </authorList>
    </citation>
    <scope>NUCLEOTIDE SEQUENCE [LARGE SCALE GENOMIC DNA]</scope>
    <source>
        <strain evidence="1 2">HHU K3-1</strain>
    </source>
</reference>
<dbReference type="PIRSF" id="PIRSF029730">
    <property type="entry name" value="UCP029730"/>
    <property type="match status" value="1"/>
</dbReference>
<protein>
    <submittedName>
        <fullName evidence="1">N-formylglutamate amidohydrolase</fullName>
    </submittedName>
</protein>
<dbReference type="SUPFAM" id="SSF53187">
    <property type="entry name" value="Zn-dependent exopeptidases"/>
    <property type="match status" value="1"/>
</dbReference>
<dbReference type="GO" id="GO:0016787">
    <property type="term" value="F:hydrolase activity"/>
    <property type="evidence" value="ECO:0007669"/>
    <property type="project" value="UniProtKB-KW"/>
</dbReference>
<comment type="caution">
    <text evidence="1">The sequence shown here is derived from an EMBL/GenBank/DDBJ whole genome shotgun (WGS) entry which is preliminary data.</text>
</comment>
<organism evidence="1 2">
    <name type="scientific">Qipengyuania atrilutea</name>
    <dbReference type="NCBI Taxonomy" id="2744473"/>
    <lineage>
        <taxon>Bacteria</taxon>
        <taxon>Pseudomonadati</taxon>
        <taxon>Pseudomonadota</taxon>
        <taxon>Alphaproteobacteria</taxon>
        <taxon>Sphingomonadales</taxon>
        <taxon>Erythrobacteraceae</taxon>
        <taxon>Qipengyuania</taxon>
    </lineage>
</organism>
<dbReference type="EMBL" id="JABWGV010000004">
    <property type="protein sequence ID" value="NVD45651.1"/>
    <property type="molecule type" value="Genomic_DNA"/>
</dbReference>
<evidence type="ECO:0000313" key="1">
    <source>
        <dbReference type="EMBL" id="NVD45651.1"/>
    </source>
</evidence>
<evidence type="ECO:0000313" key="2">
    <source>
        <dbReference type="Proteomes" id="UP000561438"/>
    </source>
</evidence>
<keyword evidence="2" id="KW-1185">Reference proteome</keyword>
<dbReference type="AlphaFoldDB" id="A0A850H142"/>
<proteinExistence type="predicted"/>
<dbReference type="Pfam" id="PF05013">
    <property type="entry name" value="FGase"/>
    <property type="match status" value="1"/>
</dbReference>
<dbReference type="Proteomes" id="UP000561438">
    <property type="component" value="Unassembled WGS sequence"/>
</dbReference>
<dbReference type="RefSeq" id="WP_176267956.1">
    <property type="nucleotide sequence ID" value="NZ_JABWGV010000004.1"/>
</dbReference>
<name>A0A850H142_9SPHN</name>